<dbReference type="Pfam" id="PF02518">
    <property type="entry name" value="HATPase_c"/>
    <property type="match status" value="1"/>
</dbReference>
<keyword evidence="8" id="KW-0902">Two-component regulatory system</keyword>
<keyword evidence="9" id="KW-0812">Transmembrane</keyword>
<dbReference type="CDD" id="cd16917">
    <property type="entry name" value="HATPase_UhpB-NarQ-NarX-like"/>
    <property type="match status" value="1"/>
</dbReference>
<dbReference type="RefSeq" id="WP_067123003.1">
    <property type="nucleotide sequence ID" value="NZ_JBFACD010000005.1"/>
</dbReference>
<sequence>MSGTRRRKLIRERAADAGVLLLAGVDLLQWHAHSPGWHPHQLAVSVIAVLALVLRRRCPLGVLALTLVGMADGDIVLAPITALFYVGQRYALRTAAICSAAVTAIAVAQSLLPGRPAPSSLRDWIIHIVYAAAVSAAPTAIGLQLRTRRALANSYAALRRSRAEELHLARRLASVEERSALARMLHDSVGHATSLIALRAQALQSRTQDPTAAEDAAAIHSLSRRALDEMRAVTGMLRPQEDDPGAGGLRQIPQLLSRAGLFDTARIAVKDPDRWSARVQSAVYHVVQEALTNAIRHAPGARIEVVVESTPANQSADRLFVDVRNGPAPGATPSVPHGGHGLTGLAAQVAEAHGAFTYGRTEAGGFYVRAVF</sequence>
<organism evidence="12 13">
    <name type="scientific">Streptomyces yokosukanensis</name>
    <dbReference type="NCBI Taxonomy" id="67386"/>
    <lineage>
        <taxon>Bacteria</taxon>
        <taxon>Bacillati</taxon>
        <taxon>Actinomycetota</taxon>
        <taxon>Actinomycetes</taxon>
        <taxon>Kitasatosporales</taxon>
        <taxon>Streptomycetaceae</taxon>
        <taxon>Streptomyces</taxon>
    </lineage>
</organism>
<evidence type="ECO:0000256" key="4">
    <source>
        <dbReference type="ARBA" id="ARBA00022679"/>
    </source>
</evidence>
<keyword evidence="6" id="KW-0418">Kinase</keyword>
<dbReference type="SUPFAM" id="SSF55874">
    <property type="entry name" value="ATPase domain of HSP90 chaperone/DNA topoisomerase II/histidine kinase"/>
    <property type="match status" value="1"/>
</dbReference>
<dbReference type="Proteomes" id="UP000053127">
    <property type="component" value="Unassembled WGS sequence"/>
</dbReference>
<gene>
    <name evidence="12" type="ORF">AQI95_15505</name>
</gene>
<dbReference type="EC" id="2.7.13.3" evidence="2"/>
<feature type="transmembrane region" description="Helical" evidence="9">
    <location>
        <begin position="90"/>
        <end position="112"/>
    </location>
</feature>
<dbReference type="InterPro" id="IPR036890">
    <property type="entry name" value="HATPase_C_sf"/>
</dbReference>
<dbReference type="GO" id="GO:0000155">
    <property type="term" value="F:phosphorelay sensor kinase activity"/>
    <property type="evidence" value="ECO:0007669"/>
    <property type="project" value="InterPro"/>
</dbReference>
<feature type="domain" description="Signal transduction histidine kinase subgroup 3 dimerisation and phosphoacceptor" evidence="11">
    <location>
        <begin position="177"/>
        <end position="241"/>
    </location>
</feature>
<dbReference type="InterPro" id="IPR011712">
    <property type="entry name" value="Sig_transdc_His_kin_sub3_dim/P"/>
</dbReference>
<evidence type="ECO:0000256" key="7">
    <source>
        <dbReference type="ARBA" id="ARBA00022840"/>
    </source>
</evidence>
<name>A0A101P7E2_9ACTN</name>
<dbReference type="Gene3D" id="1.20.5.1930">
    <property type="match status" value="1"/>
</dbReference>
<evidence type="ECO:0000313" key="13">
    <source>
        <dbReference type="Proteomes" id="UP000053127"/>
    </source>
</evidence>
<evidence type="ECO:0000256" key="5">
    <source>
        <dbReference type="ARBA" id="ARBA00022741"/>
    </source>
</evidence>
<dbReference type="Pfam" id="PF07730">
    <property type="entry name" value="HisKA_3"/>
    <property type="match status" value="1"/>
</dbReference>
<dbReference type="PANTHER" id="PTHR24421">
    <property type="entry name" value="NITRATE/NITRITE SENSOR PROTEIN NARX-RELATED"/>
    <property type="match status" value="1"/>
</dbReference>
<evidence type="ECO:0000256" key="3">
    <source>
        <dbReference type="ARBA" id="ARBA00022553"/>
    </source>
</evidence>
<reference evidence="12 13" key="1">
    <citation type="submission" date="2015-10" db="EMBL/GenBank/DDBJ databases">
        <title>Draft genome sequence of Streptomyces yokosukanensis DSM 40224, type strain for the species Streptomyces yokosukanensis.</title>
        <authorList>
            <person name="Ruckert C."/>
            <person name="Winkler A."/>
            <person name="Kalinowski J."/>
            <person name="Kampfer P."/>
            <person name="Glaeser S."/>
        </authorList>
    </citation>
    <scope>NUCLEOTIDE SEQUENCE [LARGE SCALE GENOMIC DNA]</scope>
    <source>
        <strain evidence="12 13">DSM 40224</strain>
    </source>
</reference>
<keyword evidence="13" id="KW-1185">Reference proteome</keyword>
<evidence type="ECO:0000256" key="9">
    <source>
        <dbReference type="SAM" id="Phobius"/>
    </source>
</evidence>
<evidence type="ECO:0000256" key="6">
    <source>
        <dbReference type="ARBA" id="ARBA00022777"/>
    </source>
</evidence>
<dbReference type="GO" id="GO:0046983">
    <property type="term" value="F:protein dimerization activity"/>
    <property type="evidence" value="ECO:0007669"/>
    <property type="project" value="InterPro"/>
</dbReference>
<dbReference type="GO" id="GO:0005524">
    <property type="term" value="F:ATP binding"/>
    <property type="evidence" value="ECO:0007669"/>
    <property type="project" value="UniProtKB-KW"/>
</dbReference>
<evidence type="ECO:0000256" key="1">
    <source>
        <dbReference type="ARBA" id="ARBA00000085"/>
    </source>
</evidence>
<keyword evidence="7" id="KW-0067">ATP-binding</keyword>
<keyword evidence="9" id="KW-0472">Membrane</keyword>
<feature type="domain" description="Histidine kinase/HSP90-like ATPase" evidence="10">
    <location>
        <begin position="280"/>
        <end position="369"/>
    </location>
</feature>
<keyword evidence="5" id="KW-0547">Nucleotide-binding</keyword>
<evidence type="ECO:0000256" key="8">
    <source>
        <dbReference type="ARBA" id="ARBA00023012"/>
    </source>
</evidence>
<evidence type="ECO:0000256" key="2">
    <source>
        <dbReference type="ARBA" id="ARBA00012438"/>
    </source>
</evidence>
<dbReference type="InterPro" id="IPR050482">
    <property type="entry name" value="Sensor_HK_TwoCompSys"/>
</dbReference>
<dbReference type="PANTHER" id="PTHR24421:SF10">
    <property type="entry name" value="NITRATE_NITRITE SENSOR PROTEIN NARQ"/>
    <property type="match status" value="1"/>
</dbReference>
<feature type="transmembrane region" description="Helical" evidence="9">
    <location>
        <begin position="124"/>
        <end position="145"/>
    </location>
</feature>
<keyword evidence="3" id="KW-0597">Phosphoprotein</keyword>
<feature type="transmembrane region" description="Helical" evidence="9">
    <location>
        <begin position="61"/>
        <end position="84"/>
    </location>
</feature>
<comment type="catalytic activity">
    <reaction evidence="1">
        <text>ATP + protein L-histidine = ADP + protein N-phospho-L-histidine.</text>
        <dbReference type="EC" id="2.7.13.3"/>
    </reaction>
</comment>
<evidence type="ECO:0000259" key="11">
    <source>
        <dbReference type="Pfam" id="PF07730"/>
    </source>
</evidence>
<proteinExistence type="predicted"/>
<keyword evidence="4" id="KW-0808">Transferase</keyword>
<dbReference type="Gene3D" id="3.30.565.10">
    <property type="entry name" value="Histidine kinase-like ATPase, C-terminal domain"/>
    <property type="match status" value="1"/>
</dbReference>
<evidence type="ECO:0000313" key="12">
    <source>
        <dbReference type="EMBL" id="KUN06291.1"/>
    </source>
</evidence>
<protein>
    <recommendedName>
        <fullName evidence="2">histidine kinase</fullName>
        <ecNumber evidence="2">2.7.13.3</ecNumber>
    </recommendedName>
</protein>
<accession>A0A101P7E2</accession>
<evidence type="ECO:0000259" key="10">
    <source>
        <dbReference type="Pfam" id="PF02518"/>
    </source>
</evidence>
<dbReference type="EMBL" id="LMWN01000018">
    <property type="protein sequence ID" value="KUN06291.1"/>
    <property type="molecule type" value="Genomic_DNA"/>
</dbReference>
<dbReference type="GO" id="GO:0016020">
    <property type="term" value="C:membrane"/>
    <property type="evidence" value="ECO:0007669"/>
    <property type="project" value="InterPro"/>
</dbReference>
<dbReference type="InterPro" id="IPR003594">
    <property type="entry name" value="HATPase_dom"/>
</dbReference>
<dbReference type="STRING" id="67386.AQI95_15505"/>
<keyword evidence="9" id="KW-1133">Transmembrane helix</keyword>
<comment type="caution">
    <text evidence="12">The sequence shown here is derived from an EMBL/GenBank/DDBJ whole genome shotgun (WGS) entry which is preliminary data.</text>
</comment>
<dbReference type="AlphaFoldDB" id="A0A101P7E2"/>